<evidence type="ECO:0000256" key="1">
    <source>
        <dbReference type="SAM" id="Phobius"/>
    </source>
</evidence>
<comment type="caution">
    <text evidence="2">The sequence shown here is derived from an EMBL/GenBank/DDBJ whole genome shotgun (WGS) entry which is preliminary data.</text>
</comment>
<dbReference type="EMBL" id="DNZF01000236">
    <property type="protein sequence ID" value="HBK54446.1"/>
    <property type="molecule type" value="Genomic_DNA"/>
</dbReference>
<dbReference type="Proteomes" id="UP000263273">
    <property type="component" value="Unassembled WGS sequence"/>
</dbReference>
<evidence type="ECO:0008006" key="4">
    <source>
        <dbReference type="Google" id="ProtNLM"/>
    </source>
</evidence>
<keyword evidence="1" id="KW-0472">Membrane</keyword>
<protein>
    <recommendedName>
        <fullName evidence="4">YbbR-like protein</fullName>
    </recommendedName>
</protein>
<dbReference type="PANTHER" id="PTHR37804">
    <property type="entry name" value="CDAA REGULATORY PROTEIN CDAR"/>
    <property type="match status" value="1"/>
</dbReference>
<organism evidence="2 3">
    <name type="scientific">Syntrophomonas wolfei</name>
    <dbReference type="NCBI Taxonomy" id="863"/>
    <lineage>
        <taxon>Bacteria</taxon>
        <taxon>Bacillati</taxon>
        <taxon>Bacillota</taxon>
        <taxon>Clostridia</taxon>
        <taxon>Eubacteriales</taxon>
        <taxon>Syntrophomonadaceae</taxon>
        <taxon>Syntrophomonas</taxon>
    </lineage>
</organism>
<keyword evidence="1" id="KW-0812">Transmembrane</keyword>
<dbReference type="PANTHER" id="PTHR37804:SF1">
    <property type="entry name" value="CDAA REGULATORY PROTEIN CDAR"/>
    <property type="match status" value="1"/>
</dbReference>
<dbReference type="Pfam" id="PF07949">
    <property type="entry name" value="YbbR"/>
    <property type="match status" value="1"/>
</dbReference>
<dbReference type="InterPro" id="IPR053154">
    <property type="entry name" value="c-di-AMP_regulator"/>
</dbReference>
<proteinExistence type="predicted"/>
<gene>
    <name evidence="2" type="ORF">DDZ44_10965</name>
</gene>
<sequence length="320" mass="35122">MPLRGGGWVNSASKDPKKRTGLKLISLIIAILLWLYVVSQGATTTPQELINTPLKYHNLGEGLTLSGPDTVSLRIWGSLKRNGDNIAYVDLNGLGEGVYELPVHVEPVRGAMFTTVEPDKVEVVLKAVQEKELAIKYEIFKPPSPAYEVLDVVITPEKCLLQGGEDAIKKVKTVKCQLSLQDREGITFFYSPLLALDAGGRKINEGIRVIPEKVKVNVVLSRKKAEQKVGVKLLSSGNTAEGYQLRNLQMEPDFVTILGAESEVAGIQEVNTEVLELEGRKESFSQQLELMAPEGIKAFPSRVLVYVDIGKIDEKGGKQE</sequence>
<name>A0A354Z0F3_9FIRM</name>
<dbReference type="AlphaFoldDB" id="A0A354Z0F3"/>
<evidence type="ECO:0000313" key="2">
    <source>
        <dbReference type="EMBL" id="HBK54446.1"/>
    </source>
</evidence>
<dbReference type="InterPro" id="IPR012505">
    <property type="entry name" value="YbbR"/>
</dbReference>
<feature type="transmembrane region" description="Helical" evidence="1">
    <location>
        <begin position="21"/>
        <end position="39"/>
    </location>
</feature>
<reference evidence="2 3" key="1">
    <citation type="journal article" date="2018" name="Nat. Biotechnol.">
        <title>A standardized bacterial taxonomy based on genome phylogeny substantially revises the tree of life.</title>
        <authorList>
            <person name="Parks D.H."/>
            <person name="Chuvochina M."/>
            <person name="Waite D.W."/>
            <person name="Rinke C."/>
            <person name="Skarshewski A."/>
            <person name="Chaumeil P.A."/>
            <person name="Hugenholtz P."/>
        </authorList>
    </citation>
    <scope>NUCLEOTIDE SEQUENCE [LARGE SCALE GENOMIC DNA]</scope>
    <source>
        <strain evidence="2">UBA10948</strain>
    </source>
</reference>
<accession>A0A354Z0F3</accession>
<dbReference type="STRING" id="378794.GCA_001570625_01056"/>
<dbReference type="Gene3D" id="2.170.120.40">
    <property type="entry name" value="YbbR-like domain"/>
    <property type="match status" value="2"/>
</dbReference>
<dbReference type="Gene3D" id="2.170.120.30">
    <property type="match status" value="1"/>
</dbReference>
<evidence type="ECO:0000313" key="3">
    <source>
        <dbReference type="Proteomes" id="UP000263273"/>
    </source>
</evidence>
<keyword evidence="1" id="KW-1133">Transmembrane helix</keyword>